<gene>
    <name evidence="2" type="primary">AVEN_50382_1</name>
    <name evidence="2" type="ORF">TNIN_439961</name>
</gene>
<evidence type="ECO:0000313" key="2">
    <source>
        <dbReference type="EMBL" id="GFS38871.1"/>
    </source>
</evidence>
<dbReference type="AlphaFoldDB" id="A0A8X6JKF6"/>
<organism evidence="2 3">
    <name type="scientific">Trichonephila inaurata madagascariensis</name>
    <dbReference type="NCBI Taxonomy" id="2747483"/>
    <lineage>
        <taxon>Eukaryota</taxon>
        <taxon>Metazoa</taxon>
        <taxon>Ecdysozoa</taxon>
        <taxon>Arthropoda</taxon>
        <taxon>Chelicerata</taxon>
        <taxon>Arachnida</taxon>
        <taxon>Araneae</taxon>
        <taxon>Araneomorphae</taxon>
        <taxon>Entelegynae</taxon>
        <taxon>Araneoidea</taxon>
        <taxon>Nephilidae</taxon>
        <taxon>Trichonephila</taxon>
        <taxon>Trichonephila inaurata</taxon>
    </lineage>
</organism>
<evidence type="ECO:0000256" key="1">
    <source>
        <dbReference type="SAM" id="MobiDB-lite"/>
    </source>
</evidence>
<dbReference type="OrthoDB" id="8008816at2759"/>
<proteinExistence type="predicted"/>
<feature type="compositionally biased region" description="Basic and acidic residues" evidence="1">
    <location>
        <begin position="360"/>
        <end position="390"/>
    </location>
</feature>
<reference evidence="2" key="1">
    <citation type="submission" date="2020-08" db="EMBL/GenBank/DDBJ databases">
        <title>Multicomponent nature underlies the extraordinary mechanical properties of spider dragline silk.</title>
        <authorList>
            <person name="Kono N."/>
            <person name="Nakamura H."/>
            <person name="Mori M."/>
            <person name="Yoshida Y."/>
            <person name="Ohtoshi R."/>
            <person name="Malay A.D."/>
            <person name="Moran D.A.P."/>
            <person name="Tomita M."/>
            <person name="Numata K."/>
            <person name="Arakawa K."/>
        </authorList>
    </citation>
    <scope>NUCLEOTIDE SEQUENCE</scope>
</reference>
<protein>
    <submittedName>
        <fullName evidence="2">Parvo_NS1 domain-containing protein</fullName>
    </submittedName>
</protein>
<dbReference type="Proteomes" id="UP000886998">
    <property type="component" value="Unassembled WGS sequence"/>
</dbReference>
<name>A0A8X6JKF6_9ARAC</name>
<feature type="region of interest" description="Disordered" evidence="1">
    <location>
        <begin position="353"/>
        <end position="390"/>
    </location>
</feature>
<evidence type="ECO:0000313" key="3">
    <source>
        <dbReference type="Proteomes" id="UP000886998"/>
    </source>
</evidence>
<dbReference type="EMBL" id="BMAV01025148">
    <property type="protein sequence ID" value="GFS38871.1"/>
    <property type="molecule type" value="Genomic_DNA"/>
</dbReference>
<feature type="region of interest" description="Disordered" evidence="1">
    <location>
        <begin position="241"/>
        <end position="283"/>
    </location>
</feature>
<sequence length="416" mass="48030">MNNTQFTYRAIVFGLKGDDNCEYQSLHYHGMVEHPDIYRLDSDRVFNEIKSLCTFFKSEMIKLPVNFAAYLKLEPRKLIFINELEGSDLTCIFSQVTDELLEQVRQRKLQRIEKKHEGGQDIMKIKDWILIFNAQSETELVNAIYPNPQYRDEFEHIYCKQSFSRNFKKALTFAIQVVLDKPYQDLCAEYNNDKGICMSPSNSADIMDQCVNFRVLTLINSLLQSETSWIKNIKIWPPPLDLLEQPEQSPGPMEESPEPPEQSPGPMGQSPEQPEQLPGHTFSNTSNMVALKTDSAEITPFFAIPRNQIVLESAEIPIPRGLFSSEIVNEATTSRGTNETTHTLSNIYRPFVQSSNRTQSSRDRRYLDRRQSDQRYSDHSDQRHSDHSDQRNLQVTFTGLSYKVVIGLNRVEIEDI</sequence>
<keyword evidence="3" id="KW-1185">Reference proteome</keyword>
<comment type="caution">
    <text evidence="2">The sequence shown here is derived from an EMBL/GenBank/DDBJ whole genome shotgun (WGS) entry which is preliminary data.</text>
</comment>
<accession>A0A8X6JKF6</accession>
<feature type="compositionally biased region" description="Low complexity" evidence="1">
    <location>
        <begin position="241"/>
        <end position="254"/>
    </location>
</feature>